<dbReference type="STRING" id="400727.A0A2T7P6Y8"/>
<dbReference type="InterPro" id="IPR004245">
    <property type="entry name" value="DUF229"/>
</dbReference>
<dbReference type="SUPFAM" id="SSF47473">
    <property type="entry name" value="EF-hand"/>
    <property type="match status" value="1"/>
</dbReference>
<comment type="caution">
    <text evidence="1">The sequence shown here is derived from an EMBL/GenBank/DDBJ whole genome shotgun (WGS) entry which is preliminary data.</text>
</comment>
<protein>
    <recommendedName>
        <fullName evidence="3">EF-hand domain-containing protein</fullName>
    </recommendedName>
</protein>
<name>A0A2T7P6Y8_POMCA</name>
<dbReference type="Proteomes" id="UP000245119">
    <property type="component" value="Linkage Group LG6"/>
</dbReference>
<sequence length="795" mass="91590">MRHFEENIFCQMFTSFAILMDCEVTAVIQLETIAGRAEEDWVYTDNGTFRISQRARRLHGHITCEYIPLERLDDFSVSEGLHVTPMVDGAPLKTDFFKVDCVSSSGERYINIHSGVAMNKEVFSRLEEMAANRVRFWSSSQNVDSLPFSNPASTNTLQNNSVPSEVHIGLNLSVFIFAFDSMSRLSWVRLLPRSRWYFLETLGGVELKGYNVVGDGTPDALLPILTGYYEEELPEGRRGMPNAIPVDGYPWVWKEFKRSGYVTAYAEDMAHVGTFQMRLLGFKEQPTDHNMRIFYLAAEKMYEKNAPYCLGSKPRHRNFMHWVEELFGIYNRHPKFFFAFHSEMSHDNNNPVQAVDEDLMLFLDRLEQSGHLNSTLLILMGDHGARYSDIRDTAQGKLEQRMPYLAFRLPPWVKKVYPQLIRNLEINSKRLTTPFDIHETLIDVLTYRGSGVGDISNRGISLFKEIPQNRSCSHAGVTPHWCACLKWDTLNISDITVKSAVKSAISKINSYIASHRKTCALLRLKEITFAARYLPTDEDYMAEQKLRKYMETFRQPSNRGYLDVNQEVYQVSFITKPGNGHFEVTCTLDTTTGKFFVPNTDISRINMYGKDADCIAKSYPHLRPYCYCRAGATDRCVQPVHPKHFYSSGDGDLDFSEFQATRSYSLTEEQRKGIFDIYDKEDGKEDNKISPSVASFFVSQLDQNQNKEVFFEEFEQNLEKELQNEEILLLRKLFVYVAVYVVEEVETRFELYWGCPGGLSSTVLFEGNKSITYTREQLRELKENETVLRSGKNLR</sequence>
<dbReference type="GO" id="GO:0005615">
    <property type="term" value="C:extracellular space"/>
    <property type="evidence" value="ECO:0007669"/>
    <property type="project" value="TreeGrafter"/>
</dbReference>
<proteinExistence type="predicted"/>
<dbReference type="PANTHER" id="PTHR10974">
    <property type="entry name" value="FI08016P-RELATED"/>
    <property type="match status" value="1"/>
</dbReference>
<gene>
    <name evidence="1" type="ORF">C0Q70_11766</name>
</gene>
<dbReference type="OrthoDB" id="413313at2759"/>
<organism evidence="1 2">
    <name type="scientific">Pomacea canaliculata</name>
    <name type="common">Golden apple snail</name>
    <dbReference type="NCBI Taxonomy" id="400727"/>
    <lineage>
        <taxon>Eukaryota</taxon>
        <taxon>Metazoa</taxon>
        <taxon>Spiralia</taxon>
        <taxon>Lophotrochozoa</taxon>
        <taxon>Mollusca</taxon>
        <taxon>Gastropoda</taxon>
        <taxon>Caenogastropoda</taxon>
        <taxon>Architaenioglossa</taxon>
        <taxon>Ampullarioidea</taxon>
        <taxon>Ampullariidae</taxon>
        <taxon>Pomacea</taxon>
    </lineage>
</organism>
<dbReference type="SUPFAM" id="SSF53649">
    <property type="entry name" value="Alkaline phosphatase-like"/>
    <property type="match status" value="1"/>
</dbReference>
<accession>A0A2T7P6Y8</accession>
<evidence type="ECO:0000313" key="2">
    <source>
        <dbReference type="Proteomes" id="UP000245119"/>
    </source>
</evidence>
<dbReference type="EMBL" id="PZQS01000006">
    <property type="protein sequence ID" value="PVD29169.1"/>
    <property type="molecule type" value="Genomic_DNA"/>
</dbReference>
<dbReference type="Pfam" id="PF02995">
    <property type="entry name" value="DUF229"/>
    <property type="match status" value="1"/>
</dbReference>
<dbReference type="Gene3D" id="3.40.720.10">
    <property type="entry name" value="Alkaline Phosphatase, subunit A"/>
    <property type="match status" value="1"/>
</dbReference>
<evidence type="ECO:0000313" key="1">
    <source>
        <dbReference type="EMBL" id="PVD29169.1"/>
    </source>
</evidence>
<dbReference type="InterPro" id="IPR011992">
    <property type="entry name" value="EF-hand-dom_pair"/>
</dbReference>
<keyword evidence="2" id="KW-1185">Reference proteome</keyword>
<dbReference type="FunFam" id="3.40.720.10:FF:000017">
    <property type="entry name" value="Predicted protein"/>
    <property type="match status" value="1"/>
</dbReference>
<dbReference type="PANTHER" id="PTHR10974:SF1">
    <property type="entry name" value="FI08016P-RELATED"/>
    <property type="match status" value="1"/>
</dbReference>
<dbReference type="CDD" id="cd16021">
    <property type="entry name" value="ALP_like"/>
    <property type="match status" value="1"/>
</dbReference>
<dbReference type="InterPro" id="IPR017850">
    <property type="entry name" value="Alkaline_phosphatase_core_sf"/>
</dbReference>
<dbReference type="AlphaFoldDB" id="A0A2T7P6Y8"/>
<evidence type="ECO:0008006" key="3">
    <source>
        <dbReference type="Google" id="ProtNLM"/>
    </source>
</evidence>
<reference evidence="1 2" key="1">
    <citation type="submission" date="2018-04" db="EMBL/GenBank/DDBJ databases">
        <title>The genome of golden apple snail Pomacea canaliculata provides insight into stress tolerance and invasive adaptation.</title>
        <authorList>
            <person name="Liu C."/>
            <person name="Liu B."/>
            <person name="Ren Y."/>
            <person name="Zhang Y."/>
            <person name="Wang H."/>
            <person name="Li S."/>
            <person name="Jiang F."/>
            <person name="Yin L."/>
            <person name="Zhang G."/>
            <person name="Qian W."/>
            <person name="Fan W."/>
        </authorList>
    </citation>
    <scope>NUCLEOTIDE SEQUENCE [LARGE SCALE GENOMIC DNA]</scope>
    <source>
        <strain evidence="1">SZHN2017</strain>
        <tissue evidence="1">Muscle</tissue>
    </source>
</reference>